<dbReference type="GeneID" id="108563258"/>
<gene>
    <name evidence="2" type="primary">LOC108563258</name>
</gene>
<name>A0ABM1MS19_NICVS</name>
<evidence type="ECO:0000313" key="1">
    <source>
        <dbReference type="Proteomes" id="UP000695000"/>
    </source>
</evidence>
<keyword evidence="1" id="KW-1185">Reference proteome</keyword>
<organism evidence="1 2">
    <name type="scientific">Nicrophorus vespilloides</name>
    <name type="common">Boreal carrion beetle</name>
    <dbReference type="NCBI Taxonomy" id="110193"/>
    <lineage>
        <taxon>Eukaryota</taxon>
        <taxon>Metazoa</taxon>
        <taxon>Ecdysozoa</taxon>
        <taxon>Arthropoda</taxon>
        <taxon>Hexapoda</taxon>
        <taxon>Insecta</taxon>
        <taxon>Pterygota</taxon>
        <taxon>Neoptera</taxon>
        <taxon>Endopterygota</taxon>
        <taxon>Coleoptera</taxon>
        <taxon>Polyphaga</taxon>
        <taxon>Staphyliniformia</taxon>
        <taxon>Silphidae</taxon>
        <taxon>Nicrophorinae</taxon>
        <taxon>Nicrophorus</taxon>
    </lineage>
</organism>
<accession>A0ABM1MS19</accession>
<evidence type="ECO:0000313" key="2">
    <source>
        <dbReference type="RefSeq" id="XP_017777369.1"/>
    </source>
</evidence>
<dbReference type="Proteomes" id="UP000695000">
    <property type="component" value="Unplaced"/>
</dbReference>
<reference evidence="2" key="1">
    <citation type="submission" date="2025-08" db="UniProtKB">
        <authorList>
            <consortium name="RefSeq"/>
        </authorList>
    </citation>
    <scope>IDENTIFICATION</scope>
    <source>
        <tissue evidence="2">Whole Larva</tissue>
    </source>
</reference>
<proteinExistence type="predicted"/>
<sequence>MWSHHIKFTMEDNDHRVPTNPDFNNLINHYSGQARVSKADFYNLVPYIRKKMNGGEGTLPKKLLAVMLPRIPFEDEDIKKIKQLMISEFKLYIVTELNCTSKFTGKYYGEILLIALHHKEFVKAAMYLFQNVHHLLNSVILARNIINAIEDTPDVDSILLYNILTYLIPAIYKLRGHACIRQVLTYIRTRVNSDALLCVEIKLQSMVENSIELAFNDCEKMRCMQFQIIAKKRDRKPYTPDEIQYVLDCVKDFTCKELGTFPYFICNVYIQCTTILKTNGNIDMFLSMINTLHDMAMELLKQEDHERVSKGVLIYSIIYESIYKDKRVKLPSGFPKEIVDCIFLDYLIYKNNWDFGSREDIIDLVANIKEDNAEAILSLFMILDNAADIVTYYNIEYIYQEVIHKPDAYIESTVTKFMEFGMKYYSDNLKTKIITQALACLEKSLTLRTIKIECHLVSCLLVLCRYVKMGGEVQATFNEDIKQLILNILEEFESLENHDEDEIKLAERSLSTAFEINLHMGVPSDDMFQLVELGLVCNMRSTVAQLQIYLTKFIQTSFTSYLTFYNKYYNYALHKLINSARLPSARLRRSLEHRIVLLALCTSADHASKKEFVKNAVQTMTDVSLINDDNICIILYCLDEMMTDSTLKTCTESHLEDVVIFCLYISTKFNTFSVQNAVNYLFNDLVKRIFPSNDNYKNLCLFDFFLWHPRLFSLLKGYHGPTRKCEQESKLLFASLLTRSHNENVIAFPDQTLGLEAIAPDEAFLATQFDVITKSRLRLYADVSPRVKFVEVLNGLKRMITVNISRLTNNNVYFILTAMAGLAVQRNSYLTSQHLRIRYNPSRSFVKCERFMNKHYDLTDLHHMRLIRIIAKNNGLLCFTNDQDV</sequence>
<protein>
    <submittedName>
        <fullName evidence="2">Uncharacterized protein LOC108563258</fullName>
    </submittedName>
</protein>
<dbReference type="RefSeq" id="XP_017777369.1">
    <property type="nucleotide sequence ID" value="XM_017921880.1"/>
</dbReference>